<reference evidence="2" key="1">
    <citation type="submission" date="2024-06" db="EMBL/GenBank/DDBJ databases">
        <authorList>
            <person name="Li S."/>
        </authorList>
    </citation>
    <scope>NUCLEOTIDE SEQUENCE</scope>
    <source>
        <strain evidence="2">SR10</strain>
    </source>
</reference>
<evidence type="ECO:0000313" key="2">
    <source>
        <dbReference type="EMBL" id="XCO74059.1"/>
    </source>
</evidence>
<name>A0AAU8MLR4_9GAMM</name>
<keyword evidence="1" id="KW-0732">Signal</keyword>
<feature type="signal peptide" evidence="1">
    <location>
        <begin position="1"/>
        <end position="24"/>
    </location>
</feature>
<evidence type="ECO:0008006" key="3">
    <source>
        <dbReference type="Google" id="ProtNLM"/>
    </source>
</evidence>
<feature type="chain" id="PRO_5043818109" description="Secreted protein" evidence="1">
    <location>
        <begin position="25"/>
        <end position="156"/>
    </location>
</feature>
<dbReference type="EMBL" id="CP159925">
    <property type="protein sequence ID" value="XCO74059.1"/>
    <property type="molecule type" value="Genomic_DNA"/>
</dbReference>
<organism evidence="2">
    <name type="scientific">Lysobacter firmicutimachus</name>
    <dbReference type="NCBI Taxonomy" id="1792846"/>
    <lineage>
        <taxon>Bacteria</taxon>
        <taxon>Pseudomonadati</taxon>
        <taxon>Pseudomonadota</taxon>
        <taxon>Gammaproteobacteria</taxon>
        <taxon>Lysobacterales</taxon>
        <taxon>Lysobacteraceae</taxon>
        <taxon>Lysobacter</taxon>
    </lineage>
</organism>
<evidence type="ECO:0000256" key="1">
    <source>
        <dbReference type="SAM" id="SignalP"/>
    </source>
</evidence>
<dbReference type="RefSeq" id="WP_363796920.1">
    <property type="nucleotide sequence ID" value="NZ_CP159925.1"/>
</dbReference>
<dbReference type="AlphaFoldDB" id="A0AAU8MLR4"/>
<accession>A0AAU8MLR4</accession>
<proteinExistence type="predicted"/>
<protein>
    <recommendedName>
        <fullName evidence="3">Secreted protein</fullName>
    </recommendedName>
</protein>
<sequence length="156" mass="16843">MNCRSRILIAGLGLALIAALPAQAQRQRGGGKANADRAVYDAAIERASRVCPDHSAERTGAGVRSIPASALRMIEQRDFVLCPDLRLDTQTPVVWYGRQGVFAWNPQARGAVKLLAAKAGAYARDNSFPKETVVWKPSGKEAEGALVPTFRGKMVR</sequence>
<gene>
    <name evidence="2" type="ORF">ABU614_16960</name>
</gene>